<name>A0A6G0NSR0_9STRA</name>
<evidence type="ECO:0000313" key="2">
    <source>
        <dbReference type="EMBL" id="KAE9220732.1"/>
    </source>
</evidence>
<evidence type="ECO:0000313" key="3">
    <source>
        <dbReference type="Proteomes" id="UP000476176"/>
    </source>
</evidence>
<comment type="caution">
    <text evidence="2">The sequence shown here is derived from an EMBL/GenBank/DDBJ whole genome shotgun (WGS) entry which is preliminary data.</text>
</comment>
<dbReference type="Proteomes" id="UP000476176">
    <property type="component" value="Unassembled WGS sequence"/>
</dbReference>
<organism evidence="2 3">
    <name type="scientific">Phytophthora fragariae</name>
    <dbReference type="NCBI Taxonomy" id="53985"/>
    <lineage>
        <taxon>Eukaryota</taxon>
        <taxon>Sar</taxon>
        <taxon>Stramenopiles</taxon>
        <taxon>Oomycota</taxon>
        <taxon>Peronosporomycetes</taxon>
        <taxon>Peronosporales</taxon>
        <taxon>Peronosporaceae</taxon>
        <taxon>Phytophthora</taxon>
    </lineage>
</organism>
<dbReference type="AlphaFoldDB" id="A0A6G0NSR0"/>
<feature type="region of interest" description="Disordered" evidence="1">
    <location>
        <begin position="1"/>
        <end position="23"/>
    </location>
</feature>
<gene>
    <name evidence="2" type="ORF">PF004_g13247</name>
</gene>
<dbReference type="EMBL" id="QXGC01000795">
    <property type="protein sequence ID" value="KAE9220732.1"/>
    <property type="molecule type" value="Genomic_DNA"/>
</dbReference>
<proteinExistence type="predicted"/>
<accession>A0A6G0NSR0</accession>
<sequence>MTGNGKFKAQANGKERTVVSTDDCLPKDVRVNESEADDAPMPPGEQSFAGEISLQKIRLEDKHVDSA</sequence>
<reference evidence="2 3" key="1">
    <citation type="submission" date="2018-09" db="EMBL/GenBank/DDBJ databases">
        <title>Genomic investigation of the strawberry pathogen Phytophthora fragariae indicates pathogenicity is determined by transcriptional variation in three key races.</title>
        <authorList>
            <person name="Adams T.M."/>
            <person name="Armitage A.D."/>
            <person name="Sobczyk M.K."/>
            <person name="Bates H.J."/>
            <person name="Dunwell J.M."/>
            <person name="Nellist C.F."/>
            <person name="Harrison R.J."/>
        </authorList>
    </citation>
    <scope>NUCLEOTIDE SEQUENCE [LARGE SCALE GENOMIC DNA]</scope>
    <source>
        <strain evidence="2 3">BC-23</strain>
    </source>
</reference>
<evidence type="ECO:0000256" key="1">
    <source>
        <dbReference type="SAM" id="MobiDB-lite"/>
    </source>
</evidence>
<protein>
    <submittedName>
        <fullName evidence="2">Uncharacterized protein</fullName>
    </submittedName>
</protein>